<dbReference type="SMART" id="SM00382">
    <property type="entry name" value="AAA"/>
    <property type="match status" value="1"/>
</dbReference>
<dbReference type="KEGG" id="ero:EROM_060210"/>
<keyword evidence="5" id="KW-0067">ATP-binding</keyword>
<dbReference type="Gene3D" id="3.40.50.300">
    <property type="entry name" value="P-loop containing nucleotide triphosphate hydrolases"/>
    <property type="match status" value="1"/>
</dbReference>
<dbReference type="Pfam" id="PF00005">
    <property type="entry name" value="ABC_tran"/>
    <property type="match status" value="1"/>
</dbReference>
<comment type="subcellular location">
    <subcellularLocation>
        <location evidence="1">Membrane</location>
        <topology evidence="1">Multi-pass membrane protein</topology>
    </subcellularLocation>
</comment>
<evidence type="ECO:0000259" key="9">
    <source>
        <dbReference type="PROSITE" id="PS50893"/>
    </source>
</evidence>
<dbReference type="Proteomes" id="UP000010094">
    <property type="component" value="Chromosome VI"/>
</dbReference>
<gene>
    <name evidence="10" type="ordered locus">EROM_060210</name>
</gene>
<protein>
    <submittedName>
        <fullName evidence="10">White ABC transporter</fullName>
    </submittedName>
</protein>
<feature type="transmembrane region" description="Helical" evidence="8">
    <location>
        <begin position="645"/>
        <end position="663"/>
    </location>
</feature>
<feature type="transmembrane region" description="Helical" evidence="8">
    <location>
        <begin position="457"/>
        <end position="475"/>
    </location>
</feature>
<organism evidence="10 11">
    <name type="scientific">Encephalitozoon romaleae (strain SJ-2008)</name>
    <name type="common">Microsporidian parasite</name>
    <dbReference type="NCBI Taxonomy" id="1178016"/>
    <lineage>
        <taxon>Eukaryota</taxon>
        <taxon>Fungi</taxon>
        <taxon>Fungi incertae sedis</taxon>
        <taxon>Microsporidia</taxon>
        <taxon>Unikaryonidae</taxon>
        <taxon>Encephalitozoon</taxon>
    </lineage>
</organism>
<dbReference type="InterPro" id="IPR017871">
    <property type="entry name" value="ABC_transporter-like_CS"/>
</dbReference>
<dbReference type="PANTHER" id="PTHR48041:SF89">
    <property type="entry name" value="FI03229P"/>
    <property type="match status" value="1"/>
</dbReference>
<dbReference type="GO" id="GO:0042626">
    <property type="term" value="F:ATPase-coupled transmembrane transporter activity"/>
    <property type="evidence" value="ECO:0007669"/>
    <property type="project" value="TreeGrafter"/>
</dbReference>
<keyword evidence="6 8" id="KW-1133">Transmembrane helix</keyword>
<evidence type="ECO:0000256" key="3">
    <source>
        <dbReference type="ARBA" id="ARBA00022692"/>
    </source>
</evidence>
<keyword evidence="2" id="KW-0813">Transport</keyword>
<feature type="transmembrane region" description="Helical" evidence="8">
    <location>
        <begin position="416"/>
        <end position="445"/>
    </location>
</feature>
<evidence type="ECO:0000256" key="4">
    <source>
        <dbReference type="ARBA" id="ARBA00022741"/>
    </source>
</evidence>
<evidence type="ECO:0000256" key="8">
    <source>
        <dbReference type="SAM" id="Phobius"/>
    </source>
</evidence>
<feature type="transmembrane region" description="Helical" evidence="8">
    <location>
        <begin position="375"/>
        <end position="396"/>
    </location>
</feature>
<evidence type="ECO:0000313" key="10">
    <source>
        <dbReference type="EMBL" id="AFN83116.1"/>
    </source>
</evidence>
<dbReference type="GO" id="GO:0005886">
    <property type="term" value="C:plasma membrane"/>
    <property type="evidence" value="ECO:0007669"/>
    <property type="project" value="TreeGrafter"/>
</dbReference>
<dbReference type="GO" id="GO:0005524">
    <property type="term" value="F:ATP binding"/>
    <property type="evidence" value="ECO:0007669"/>
    <property type="project" value="UniProtKB-KW"/>
</dbReference>
<dbReference type="InterPro" id="IPR003439">
    <property type="entry name" value="ABC_transporter-like_ATP-bd"/>
</dbReference>
<evidence type="ECO:0000256" key="5">
    <source>
        <dbReference type="ARBA" id="ARBA00022840"/>
    </source>
</evidence>
<feature type="transmembrane region" description="Helical" evidence="8">
    <location>
        <begin position="585"/>
        <end position="606"/>
    </location>
</feature>
<accession>I6ZTW8</accession>
<feature type="transmembrane region" description="Helical" evidence="8">
    <location>
        <begin position="342"/>
        <end position="363"/>
    </location>
</feature>
<feature type="transmembrane region" description="Helical" evidence="8">
    <location>
        <begin position="481"/>
        <end position="502"/>
    </location>
</feature>
<evidence type="ECO:0000256" key="1">
    <source>
        <dbReference type="ARBA" id="ARBA00004141"/>
    </source>
</evidence>
<keyword evidence="3 8" id="KW-0812">Transmembrane</keyword>
<name>I6ZTW8_ENCRO</name>
<dbReference type="GeneID" id="20521418"/>
<dbReference type="PROSITE" id="PS50893">
    <property type="entry name" value="ABC_TRANSPORTER_2"/>
    <property type="match status" value="1"/>
</dbReference>
<dbReference type="GO" id="GO:0016887">
    <property type="term" value="F:ATP hydrolysis activity"/>
    <property type="evidence" value="ECO:0007669"/>
    <property type="project" value="InterPro"/>
</dbReference>
<dbReference type="HOGENOM" id="CLU_020421_0_0_1"/>
<evidence type="ECO:0000256" key="6">
    <source>
        <dbReference type="ARBA" id="ARBA00022989"/>
    </source>
</evidence>
<reference evidence="10 11" key="1">
    <citation type="journal article" date="2012" name="Proc. Natl. Acad. Sci. U.S.A.">
        <title>Gain and loss of multiple functionally related, horizontally transferred genes in the reduced genomes of two microsporidian parasites.</title>
        <authorList>
            <person name="Pombert J.-F."/>
            <person name="Selman M."/>
            <person name="Burki F."/>
            <person name="Bardell F.T."/>
            <person name="Farinelli L."/>
            <person name="Solter L.F."/>
            <person name="Whitman D.W."/>
            <person name="Weiss L.M."/>
            <person name="Corradi N."/>
            <person name="Keeling P.J."/>
        </authorList>
    </citation>
    <scope>NUCLEOTIDE SEQUENCE [LARGE SCALE GENOMIC DNA]</scope>
    <source>
        <strain evidence="10 11">SJ-2008</strain>
    </source>
</reference>
<dbReference type="InterPro" id="IPR050352">
    <property type="entry name" value="ABCG_transporters"/>
</dbReference>
<evidence type="ECO:0000313" key="11">
    <source>
        <dbReference type="Proteomes" id="UP000010094"/>
    </source>
</evidence>
<dbReference type="InterPro" id="IPR003593">
    <property type="entry name" value="AAA+_ATPase"/>
</dbReference>
<keyword evidence="11" id="KW-1185">Reference proteome</keyword>
<evidence type="ECO:0000256" key="7">
    <source>
        <dbReference type="ARBA" id="ARBA00023136"/>
    </source>
</evidence>
<dbReference type="EMBL" id="CP003523">
    <property type="protein sequence ID" value="AFN83116.1"/>
    <property type="molecule type" value="Genomic_DNA"/>
</dbReference>
<dbReference type="InterPro" id="IPR027417">
    <property type="entry name" value="P-loop_NTPase"/>
</dbReference>
<sequence>MMENTSEVNTHDLDLKEVTLEVLNQNVSSNEKYARLINGLDAGFEYGKMYAFMGTSGSSKTTTMEAIAGVIPYGSRTRGEILIDSKERNGDEWEGKSAYGRQEGYTIEELTVDEFIYYSTAFSLPNESKENIKKAMDEVLNSLLGLENVRNNRMENLSGGEKKRVVIATTFMKMLLLEGKLKVALLDEPTSELDSGLAMDVAKFLKDYARRSGTMILVTIHQPGHGLFNTFDGLLFMDKGVKIYSGPTSGFMKYLNSKGIYNTSKEETDLEFIFGVFNEKSERGRLYKEKVEQIKEERRKEKKDNERFKDSVDTPINFIPNFSKAISLAKRQLIIDWRNWNLPHGFISTIVLAFSCILVEKFIIRPKYNIGEKSFLVYIMFKLFSVLLSSIPNRLLNGVRYTTKEVSRGLYDAATLWFSALVMEILLSILQFAIFFGTIYYFGLVKKEEAFFLGSRFMMSVLANSTFRLIILSITDPLTTFGRIIGVFTSLIPMITLVISIISSVKAKVSKTSSAPTFLKKFFESLYAMLVPNVVIDGDIFNYCSDKLNNEATEVPSLLRTIKKSIPSNILSDETRGLSQSKNGFVLSAMLLVSLFALSLLGISFLDRRFTPSMRYQLSNDKVVPDRSFRSKIRSLTKGVWFKRFLITLFTILIILTVTFALYKKGLHFETTDSSDNGEVYRSTQPVK</sequence>
<dbReference type="RefSeq" id="XP_009264613.1">
    <property type="nucleotide sequence ID" value="XM_009266338.1"/>
</dbReference>
<dbReference type="OrthoDB" id="2196280at2759"/>
<proteinExistence type="predicted"/>
<keyword evidence="4" id="KW-0547">Nucleotide-binding</keyword>
<keyword evidence="7 8" id="KW-0472">Membrane</keyword>
<feature type="domain" description="ABC transporter" evidence="9">
    <location>
        <begin position="22"/>
        <end position="264"/>
    </location>
</feature>
<dbReference type="AlphaFoldDB" id="I6ZTW8"/>
<dbReference type="VEuPathDB" id="MicrosporidiaDB:EROM_060210"/>
<dbReference type="SUPFAM" id="SSF52540">
    <property type="entry name" value="P-loop containing nucleoside triphosphate hydrolases"/>
    <property type="match status" value="1"/>
</dbReference>
<evidence type="ECO:0000256" key="2">
    <source>
        <dbReference type="ARBA" id="ARBA00022448"/>
    </source>
</evidence>
<dbReference type="PANTHER" id="PTHR48041">
    <property type="entry name" value="ABC TRANSPORTER G FAMILY MEMBER 28"/>
    <property type="match status" value="1"/>
</dbReference>
<dbReference type="PROSITE" id="PS00211">
    <property type="entry name" value="ABC_TRANSPORTER_1"/>
    <property type="match status" value="1"/>
</dbReference>